<evidence type="ECO:0000259" key="6">
    <source>
        <dbReference type="PROSITE" id="PS50835"/>
    </source>
</evidence>
<keyword evidence="3" id="KW-1015">Disulfide bond</keyword>
<sequence>MESGGCSPRMNLRVGVGCGWGRGTGSNAQQSRKMTPALPLLFLGCWLAGPSWVLGQYRYPKPSISVSPGAVIGQGETLTVYCLCNCRGAEFLLFRNGNLIQQMNKYEYGGELSFPNMRPEHTGSYTCRYRYNMHPQYYPDPSDPVQVTLAERLPKPNISIAPHWWVRLGLDVTIRCQAPAQHRGLQFSFYKDGTWWLNRMTPAGRPAEIHMGSISREHSGVYTCRSVAVTAPYLWSDPSDPVELLVSDPSLPKPHIRLSPTGVIAPGGSVCVSCLYDGSVRGFYLSTSGDRTRPPSLQGAWHPGEFPLSNVSRERAGSYSCSIAGEQSRFLLSEPSDPTELWVSDPSLPRPSISLSPSGVIAEGANVTVRCQAPRSDALFFLYKLGGLSYRSPTRGVSQFLISSVTGSDAGSYHCSYHLNSTAYVSSEPSDPGELLFASTRSPGLPPDYTQGNIIRLAVASAVLLLLLLIGAEAVHS</sequence>
<dbReference type="SUPFAM" id="SSF48726">
    <property type="entry name" value="Immunoglobulin"/>
    <property type="match status" value="4"/>
</dbReference>
<dbReference type="GeneTree" id="ENSGT01150000286974"/>
<dbReference type="InterPro" id="IPR003598">
    <property type="entry name" value="Ig_sub2"/>
</dbReference>
<proteinExistence type="predicted"/>
<keyword evidence="2" id="KW-0677">Repeat</keyword>
<keyword evidence="1" id="KW-0732">Signal</keyword>
<dbReference type="PANTHER" id="PTHR11738">
    <property type="entry name" value="MHC CLASS I NK CELL RECEPTOR"/>
    <property type="match status" value="1"/>
</dbReference>
<dbReference type="Pfam" id="PF13927">
    <property type="entry name" value="Ig_3"/>
    <property type="match status" value="1"/>
</dbReference>
<protein>
    <recommendedName>
        <fullName evidence="6">Ig-like domain-containing protein</fullName>
    </recommendedName>
</protein>
<feature type="domain" description="Ig-like" evidence="6">
    <location>
        <begin position="156"/>
        <end position="225"/>
    </location>
</feature>
<evidence type="ECO:0000313" key="7">
    <source>
        <dbReference type="Ensembl" id="ENSSPUP00000003561.1"/>
    </source>
</evidence>
<evidence type="ECO:0000313" key="8">
    <source>
        <dbReference type="Proteomes" id="UP000694392"/>
    </source>
</evidence>
<name>A0A8D0GDV3_SPHPU</name>
<dbReference type="FunFam" id="2.60.40.10:FF:000049">
    <property type="entry name" value="Leukocyte immunoglobulin-like receptor subfamily B member 1"/>
    <property type="match status" value="3"/>
</dbReference>
<reference evidence="7" key="2">
    <citation type="submission" date="2025-09" db="UniProtKB">
        <authorList>
            <consortium name="Ensembl"/>
        </authorList>
    </citation>
    <scope>IDENTIFICATION</scope>
</reference>
<dbReference type="SMART" id="SM00408">
    <property type="entry name" value="IGc2"/>
    <property type="match status" value="3"/>
</dbReference>
<dbReference type="InterPro" id="IPR007110">
    <property type="entry name" value="Ig-like_dom"/>
</dbReference>
<dbReference type="Gene3D" id="2.60.40.10">
    <property type="entry name" value="Immunoglobulins"/>
    <property type="match status" value="4"/>
</dbReference>
<evidence type="ECO:0000256" key="3">
    <source>
        <dbReference type="ARBA" id="ARBA00023157"/>
    </source>
</evidence>
<dbReference type="InterPro" id="IPR003599">
    <property type="entry name" value="Ig_sub"/>
</dbReference>
<dbReference type="InterPro" id="IPR050412">
    <property type="entry name" value="Ig-like_Receptors_ImmuneReg"/>
</dbReference>
<keyword evidence="8" id="KW-1185">Reference proteome</keyword>
<dbReference type="GO" id="GO:0002764">
    <property type="term" value="P:immune response-regulating signaling pathway"/>
    <property type="evidence" value="ECO:0007669"/>
    <property type="project" value="TreeGrafter"/>
</dbReference>
<feature type="domain" description="Ig-like" evidence="6">
    <location>
        <begin position="62"/>
        <end position="148"/>
    </location>
</feature>
<dbReference type="SMART" id="SM00409">
    <property type="entry name" value="IG"/>
    <property type="match status" value="4"/>
</dbReference>
<dbReference type="PANTHER" id="PTHR11738:SF186">
    <property type="entry name" value="OSTEOCLAST-ASSOCIATED IMMUNOGLOBULIN-LIKE RECEPTOR"/>
    <property type="match status" value="1"/>
</dbReference>
<organism evidence="7 8">
    <name type="scientific">Sphenodon punctatus</name>
    <name type="common">Tuatara</name>
    <name type="synonym">Hatteria punctata</name>
    <dbReference type="NCBI Taxonomy" id="8508"/>
    <lineage>
        <taxon>Eukaryota</taxon>
        <taxon>Metazoa</taxon>
        <taxon>Chordata</taxon>
        <taxon>Craniata</taxon>
        <taxon>Vertebrata</taxon>
        <taxon>Euteleostomi</taxon>
        <taxon>Lepidosauria</taxon>
        <taxon>Sphenodontia</taxon>
        <taxon>Sphenodontidae</taxon>
        <taxon>Sphenodon</taxon>
    </lineage>
</organism>
<feature type="domain" description="Ig-like" evidence="6">
    <location>
        <begin position="295"/>
        <end position="426"/>
    </location>
</feature>
<keyword evidence="4" id="KW-0325">Glycoprotein</keyword>
<evidence type="ECO:0000256" key="1">
    <source>
        <dbReference type="ARBA" id="ARBA00022729"/>
    </source>
</evidence>
<dbReference type="InterPro" id="IPR036179">
    <property type="entry name" value="Ig-like_dom_sf"/>
</dbReference>
<accession>A0A8D0GDV3</accession>
<dbReference type="InterPro" id="IPR013783">
    <property type="entry name" value="Ig-like_fold"/>
</dbReference>
<dbReference type="Ensembl" id="ENSSPUT00000003782.1">
    <property type="protein sequence ID" value="ENSSPUP00000003561.1"/>
    <property type="gene ID" value="ENSSPUG00000002727.1"/>
</dbReference>
<dbReference type="Proteomes" id="UP000694392">
    <property type="component" value="Unplaced"/>
</dbReference>
<evidence type="ECO:0000256" key="2">
    <source>
        <dbReference type="ARBA" id="ARBA00022737"/>
    </source>
</evidence>
<dbReference type="FunFam" id="2.60.40.10:FF:000033">
    <property type="entry name" value="Killer cell immunoglobulin-like receptor"/>
    <property type="match status" value="1"/>
</dbReference>
<evidence type="ECO:0000256" key="4">
    <source>
        <dbReference type="ARBA" id="ARBA00023180"/>
    </source>
</evidence>
<dbReference type="PROSITE" id="PS50835">
    <property type="entry name" value="IG_LIKE"/>
    <property type="match status" value="3"/>
</dbReference>
<dbReference type="Pfam" id="PF13895">
    <property type="entry name" value="Ig_2"/>
    <property type="match status" value="2"/>
</dbReference>
<keyword evidence="5" id="KW-0393">Immunoglobulin domain</keyword>
<reference evidence="7" key="1">
    <citation type="submission" date="2025-08" db="UniProtKB">
        <authorList>
            <consortium name="Ensembl"/>
        </authorList>
    </citation>
    <scope>IDENTIFICATION</scope>
</reference>
<evidence type="ECO:0000256" key="5">
    <source>
        <dbReference type="ARBA" id="ARBA00023319"/>
    </source>
</evidence>
<dbReference type="AlphaFoldDB" id="A0A8D0GDV3"/>